<dbReference type="GO" id="GO:0000025">
    <property type="term" value="P:maltose catabolic process"/>
    <property type="evidence" value="ECO:0007669"/>
    <property type="project" value="TreeGrafter"/>
</dbReference>
<dbReference type="Pfam" id="PF00128">
    <property type="entry name" value="Alpha-amylase"/>
    <property type="match status" value="1"/>
</dbReference>
<dbReference type="PANTHER" id="PTHR10357">
    <property type="entry name" value="ALPHA-AMYLASE FAMILY MEMBER"/>
    <property type="match status" value="1"/>
</dbReference>
<dbReference type="PANTHER" id="PTHR10357:SF232">
    <property type="entry name" value="GLYCOSYL HYDROLASE FAMILY 13 CATALYTIC DOMAIN-CONTAINING PROTEIN"/>
    <property type="match status" value="1"/>
</dbReference>
<dbReference type="CDD" id="cd11333">
    <property type="entry name" value="AmyAc_SI_OligoGlu_DGase"/>
    <property type="match status" value="1"/>
</dbReference>
<dbReference type="Gene3D" id="3.20.20.80">
    <property type="entry name" value="Glycosidases"/>
    <property type="match status" value="1"/>
</dbReference>
<dbReference type="Gene3D" id="2.60.40.1180">
    <property type="entry name" value="Golgi alpha-mannosidase II"/>
    <property type="match status" value="1"/>
</dbReference>
<dbReference type="AlphaFoldDB" id="A0AAN6N7Y9"/>
<evidence type="ECO:0000313" key="6">
    <source>
        <dbReference type="EMBL" id="KAK3939398.1"/>
    </source>
</evidence>
<keyword evidence="7" id="KW-1185">Reference proteome</keyword>
<dbReference type="InterPro" id="IPR013780">
    <property type="entry name" value="Glyco_hydro_b"/>
</dbReference>
<dbReference type="GO" id="GO:0033934">
    <property type="term" value="F:glucan 1,4-alpha-maltotriohydrolase activity"/>
    <property type="evidence" value="ECO:0007669"/>
    <property type="project" value="TreeGrafter"/>
</dbReference>
<dbReference type="FunFam" id="3.20.20.80:FF:000064">
    <property type="entry name" value="Oligo-1,6-glucosidase"/>
    <property type="match status" value="1"/>
</dbReference>
<evidence type="ECO:0000313" key="7">
    <source>
        <dbReference type="Proteomes" id="UP001303473"/>
    </source>
</evidence>
<keyword evidence="3" id="KW-0326">Glycosidase</keyword>
<dbReference type="GO" id="GO:0005987">
    <property type="term" value="P:sucrose catabolic process"/>
    <property type="evidence" value="ECO:0007669"/>
    <property type="project" value="TreeGrafter"/>
</dbReference>
<dbReference type="SUPFAM" id="SSF51011">
    <property type="entry name" value="Glycosyl hydrolase domain"/>
    <property type="match status" value="1"/>
</dbReference>
<dbReference type="GO" id="GO:0004575">
    <property type="term" value="F:sucrose alpha-glucosidase activity"/>
    <property type="evidence" value="ECO:0007669"/>
    <property type="project" value="TreeGrafter"/>
</dbReference>
<evidence type="ECO:0000256" key="4">
    <source>
        <dbReference type="ARBA" id="ARBA00026248"/>
    </source>
</evidence>
<dbReference type="InterPro" id="IPR045857">
    <property type="entry name" value="O16G_dom_2"/>
</dbReference>
<dbReference type="SMART" id="SM00642">
    <property type="entry name" value="Aamy"/>
    <property type="match status" value="1"/>
</dbReference>
<dbReference type="EMBL" id="MU853812">
    <property type="protein sequence ID" value="KAK3939398.1"/>
    <property type="molecule type" value="Genomic_DNA"/>
</dbReference>
<dbReference type="FunFam" id="2.60.40.1180:FF:000007">
    <property type="entry name" value="Sucrose isomerase"/>
    <property type="match status" value="1"/>
</dbReference>
<comment type="caution">
    <text evidence="6">The sequence shown here is derived from an EMBL/GenBank/DDBJ whole genome shotgun (WGS) entry which is preliminary data.</text>
</comment>
<dbReference type="InterPro" id="IPR017853">
    <property type="entry name" value="GH"/>
</dbReference>
<dbReference type="InterPro" id="IPR006047">
    <property type="entry name" value="GH13_cat_dom"/>
</dbReference>
<evidence type="ECO:0000256" key="3">
    <source>
        <dbReference type="ARBA" id="ARBA00023295"/>
    </source>
</evidence>
<accession>A0AAN6N7Y9</accession>
<feature type="domain" description="Glycosyl hydrolase family 13 catalytic" evidence="5">
    <location>
        <begin position="55"/>
        <end position="458"/>
    </location>
</feature>
<protein>
    <submittedName>
        <fullName evidence="6">Alpha-amylase</fullName>
    </submittedName>
</protein>
<keyword evidence="4" id="KW-0462">Maltose metabolism</keyword>
<dbReference type="Proteomes" id="UP001303473">
    <property type="component" value="Unassembled WGS sequence"/>
</dbReference>
<reference evidence="7" key="1">
    <citation type="journal article" date="2023" name="Mol. Phylogenet. Evol.">
        <title>Genome-scale phylogeny and comparative genomics of the fungal order Sordariales.</title>
        <authorList>
            <person name="Hensen N."/>
            <person name="Bonometti L."/>
            <person name="Westerberg I."/>
            <person name="Brannstrom I.O."/>
            <person name="Guillou S."/>
            <person name="Cros-Aarteil S."/>
            <person name="Calhoun S."/>
            <person name="Haridas S."/>
            <person name="Kuo A."/>
            <person name="Mondo S."/>
            <person name="Pangilinan J."/>
            <person name="Riley R."/>
            <person name="LaButti K."/>
            <person name="Andreopoulos B."/>
            <person name="Lipzen A."/>
            <person name="Chen C."/>
            <person name="Yan M."/>
            <person name="Daum C."/>
            <person name="Ng V."/>
            <person name="Clum A."/>
            <person name="Steindorff A."/>
            <person name="Ohm R.A."/>
            <person name="Martin F."/>
            <person name="Silar P."/>
            <person name="Natvig D.O."/>
            <person name="Lalanne C."/>
            <person name="Gautier V."/>
            <person name="Ament-Velasquez S.L."/>
            <person name="Kruys A."/>
            <person name="Hutchinson M.I."/>
            <person name="Powell A.J."/>
            <person name="Barry K."/>
            <person name="Miller A.N."/>
            <person name="Grigoriev I.V."/>
            <person name="Debuchy R."/>
            <person name="Gladieux P."/>
            <person name="Hiltunen Thoren M."/>
            <person name="Johannesson H."/>
        </authorList>
    </citation>
    <scope>NUCLEOTIDE SEQUENCE [LARGE SCALE GENOMIC DNA]</scope>
    <source>
        <strain evidence="7">CBS 340.73</strain>
    </source>
</reference>
<sequence>MRNESKQLSPILAHLEPSPSFPIKPSHAPAIIELNSSKDEADTGEPWWTDAVIYQIFVPSFKDTNADGYGDLNGITEKLNYLVQLGVDVIWLSPIFDSPMYDMGYDISDYYTINPLYGDMEDFNQLLNAAHRKGLRVILDVALNHTSSENRWFKKSVAAHLGEPNGMGDFYIWEDAIEDAQGNKRPPSNWASVFEGCMWEWVPEISKYYLHIFGRAQPDLNWENPHVRRAVYNVLRFWLDKGVDGFRLDAINCISKVRNEDGWPDAQIIWPLRFEQKANQMFANGPRVHDYLREMHDEVFAHYDALALGEMSCGITPELGSEFISRDRGKQELDLIVHFEHVELDCVDGDKWILRDWELPELKAAVSKWQTRMAEVGGWDTVWMENHDQPRGLSRFCKATKICRELGAKLLAMWLFTLQGTVLLYQGQELGMQNPDEFSEDMVRDVETVIYWNAIRSRHKDEGALQMLELARKAIVTKGRDVGRIPIPWSPSCHDSGGFTSSSAHPWLPIHPNLEEFAAEKQIRDHDSVWVFYRNMIRLRKEHKALIYGVYEIIEPNHPSIFAYTRTWVDECYLIALNFVGEDTDWELPPPCREGWSLVTSNYQQGQGDPARRVASDRRMFRPYEGIIWRKIKTDCATHNAEKGGIEIGRPSAGIRCVYAN</sequence>
<name>A0AAN6N7Y9_9PEZI</name>
<dbReference type="GO" id="GO:0004556">
    <property type="term" value="F:alpha-amylase activity"/>
    <property type="evidence" value="ECO:0007669"/>
    <property type="project" value="TreeGrafter"/>
</dbReference>
<proteinExistence type="inferred from homology"/>
<evidence type="ECO:0000256" key="2">
    <source>
        <dbReference type="ARBA" id="ARBA00022801"/>
    </source>
</evidence>
<dbReference type="SUPFAM" id="SSF51445">
    <property type="entry name" value="(Trans)glycosidases"/>
    <property type="match status" value="1"/>
</dbReference>
<dbReference type="GO" id="GO:0004574">
    <property type="term" value="F:oligo-1,6-glucosidase activity"/>
    <property type="evidence" value="ECO:0007669"/>
    <property type="project" value="TreeGrafter"/>
</dbReference>
<comment type="similarity">
    <text evidence="1">Belongs to the glycosyl hydrolase 13 family.</text>
</comment>
<dbReference type="Gene3D" id="3.90.400.10">
    <property type="entry name" value="Oligo-1,6-glucosidase, Domain 2"/>
    <property type="match status" value="1"/>
</dbReference>
<keyword evidence="2" id="KW-0378">Hydrolase</keyword>
<organism evidence="6 7">
    <name type="scientific">Diplogelasinospora grovesii</name>
    <dbReference type="NCBI Taxonomy" id="303347"/>
    <lineage>
        <taxon>Eukaryota</taxon>
        <taxon>Fungi</taxon>
        <taxon>Dikarya</taxon>
        <taxon>Ascomycota</taxon>
        <taxon>Pezizomycotina</taxon>
        <taxon>Sordariomycetes</taxon>
        <taxon>Sordariomycetidae</taxon>
        <taxon>Sordariales</taxon>
        <taxon>Diplogelasinosporaceae</taxon>
        <taxon>Diplogelasinospora</taxon>
    </lineage>
</organism>
<evidence type="ECO:0000256" key="1">
    <source>
        <dbReference type="ARBA" id="ARBA00008061"/>
    </source>
</evidence>
<evidence type="ECO:0000259" key="5">
    <source>
        <dbReference type="SMART" id="SM00642"/>
    </source>
</evidence>
<gene>
    <name evidence="6" type="ORF">QBC46DRAFT_263468</name>
</gene>